<evidence type="ECO:0000313" key="3">
    <source>
        <dbReference type="Proteomes" id="UP000019151"/>
    </source>
</evidence>
<evidence type="ECO:0000256" key="1">
    <source>
        <dbReference type="SAM" id="SignalP"/>
    </source>
</evidence>
<evidence type="ECO:0000313" key="2">
    <source>
        <dbReference type="EMBL" id="AHG88851.1"/>
    </source>
</evidence>
<dbReference type="EMBL" id="CP007128">
    <property type="protein sequence ID" value="AHG88851.1"/>
    <property type="molecule type" value="Genomic_DNA"/>
</dbReference>
<dbReference type="InParanoid" id="W0RDI2"/>
<keyword evidence="1" id="KW-0732">Signal</keyword>
<dbReference type="OrthoDB" id="120698at2"/>
<feature type="chain" id="PRO_5004793939" description="Cytochrome c family protein" evidence="1">
    <location>
        <begin position="18"/>
        <end position="157"/>
    </location>
</feature>
<keyword evidence="3" id="KW-1185">Reference proteome</keyword>
<dbReference type="Proteomes" id="UP000019151">
    <property type="component" value="Chromosome"/>
</dbReference>
<protein>
    <recommendedName>
        <fullName evidence="4">Cytochrome c family protein</fullName>
    </recommendedName>
</protein>
<sequence length="157" mass="17031">MRTTLALLLLVAAPLHAQHHHADTAFASMQARGKTAMGVDQYASSHRFDTLADGGRIALVSGRDDSAAVAAIRTHFRTIAAAFARGDFATPGFVHDGPVPGTRVMAEKRSAITYEARDLPRGGELRIRTGDPEARKAIAEFLAFQRREHRSGGRRDD</sequence>
<feature type="signal peptide" evidence="1">
    <location>
        <begin position="1"/>
        <end position="17"/>
    </location>
</feature>
<dbReference type="RefSeq" id="WP_025410378.1">
    <property type="nucleotide sequence ID" value="NZ_CP007128.1"/>
</dbReference>
<reference evidence="2 3" key="1">
    <citation type="journal article" date="2014" name="Genome Announc.">
        <title>Genome Sequence and Methylome of Soil Bacterium Gemmatirosa kalamazoonensis KBS708T, a Member of the Rarely Cultivated Gemmatimonadetes Phylum.</title>
        <authorList>
            <person name="Debruyn J.M."/>
            <person name="Radosevich M."/>
            <person name="Wommack K.E."/>
            <person name="Polson S.W."/>
            <person name="Hauser L.J."/>
            <person name="Fawaz M.N."/>
            <person name="Korlach J."/>
            <person name="Tsai Y.C."/>
        </authorList>
    </citation>
    <scope>NUCLEOTIDE SEQUENCE [LARGE SCALE GENOMIC DNA]</scope>
    <source>
        <strain evidence="2 3">KBS708</strain>
    </source>
</reference>
<dbReference type="HOGENOM" id="CLU_127522_0_0_0"/>
<accession>W0RDI2</accession>
<dbReference type="KEGG" id="gba:J421_1314"/>
<dbReference type="AlphaFoldDB" id="W0RDI2"/>
<gene>
    <name evidence="2" type="ORF">J421_1314</name>
</gene>
<name>W0RDI2_9BACT</name>
<evidence type="ECO:0008006" key="4">
    <source>
        <dbReference type="Google" id="ProtNLM"/>
    </source>
</evidence>
<organism evidence="2 3">
    <name type="scientific">Gemmatirosa kalamazoonensis</name>
    <dbReference type="NCBI Taxonomy" id="861299"/>
    <lineage>
        <taxon>Bacteria</taxon>
        <taxon>Pseudomonadati</taxon>
        <taxon>Gemmatimonadota</taxon>
        <taxon>Gemmatimonadia</taxon>
        <taxon>Gemmatimonadales</taxon>
        <taxon>Gemmatimonadaceae</taxon>
        <taxon>Gemmatirosa</taxon>
    </lineage>
</organism>
<proteinExistence type="predicted"/>